<dbReference type="eggNOG" id="ENOG502SQ7Q">
    <property type="taxonomic scope" value="Eukaryota"/>
</dbReference>
<dbReference type="OMA" id="DTHESRE"/>
<dbReference type="InterPro" id="IPR018744">
    <property type="entry name" value="DUF2293"/>
</dbReference>
<proteinExistence type="predicted"/>
<feature type="region of interest" description="Disordered" evidence="1">
    <location>
        <begin position="400"/>
        <end position="428"/>
    </location>
</feature>
<feature type="region of interest" description="Disordered" evidence="1">
    <location>
        <begin position="515"/>
        <end position="534"/>
    </location>
</feature>
<feature type="domain" description="DUF2293" evidence="2">
    <location>
        <begin position="161"/>
        <end position="244"/>
    </location>
</feature>
<evidence type="ECO:0000313" key="4">
    <source>
        <dbReference type="Proteomes" id="UP000002058"/>
    </source>
</evidence>
<evidence type="ECO:0000256" key="1">
    <source>
        <dbReference type="SAM" id="MobiDB-lite"/>
    </source>
</evidence>
<feature type="region of interest" description="Disordered" evidence="1">
    <location>
        <begin position="794"/>
        <end position="825"/>
    </location>
</feature>
<accession>C4JTC6</accession>
<dbReference type="VEuPathDB" id="FungiDB:UREG_05715"/>
<dbReference type="HOGENOM" id="CLU_012591_0_0_1"/>
<keyword evidence="4" id="KW-1185">Reference proteome</keyword>
<organism evidence="3 4">
    <name type="scientific">Uncinocarpus reesii (strain UAMH 1704)</name>
    <dbReference type="NCBI Taxonomy" id="336963"/>
    <lineage>
        <taxon>Eukaryota</taxon>
        <taxon>Fungi</taxon>
        <taxon>Dikarya</taxon>
        <taxon>Ascomycota</taxon>
        <taxon>Pezizomycotina</taxon>
        <taxon>Eurotiomycetes</taxon>
        <taxon>Eurotiomycetidae</taxon>
        <taxon>Onygenales</taxon>
        <taxon>Onygenaceae</taxon>
        <taxon>Uncinocarpus</taxon>
    </lineage>
</organism>
<gene>
    <name evidence="3" type="ORF">UREG_05715</name>
</gene>
<dbReference type="OrthoDB" id="5288828at2759"/>
<feature type="region of interest" description="Disordered" evidence="1">
    <location>
        <begin position="587"/>
        <end position="611"/>
    </location>
</feature>
<evidence type="ECO:0000259" key="2">
    <source>
        <dbReference type="Pfam" id="PF10056"/>
    </source>
</evidence>
<dbReference type="Proteomes" id="UP000002058">
    <property type="component" value="Unassembled WGS sequence"/>
</dbReference>
<dbReference type="EMBL" id="CH476617">
    <property type="protein sequence ID" value="EEP80873.1"/>
    <property type="molecule type" value="Genomic_DNA"/>
</dbReference>
<dbReference type="AlphaFoldDB" id="C4JTC6"/>
<dbReference type="Pfam" id="PF10056">
    <property type="entry name" value="DUF2293"/>
    <property type="match status" value="1"/>
</dbReference>
<evidence type="ECO:0000313" key="3">
    <source>
        <dbReference type="EMBL" id="EEP80873.1"/>
    </source>
</evidence>
<dbReference type="PANTHER" id="PTHR38113:SF1">
    <property type="entry name" value="DUF2293 DOMAIN-CONTAINING PROTEIN"/>
    <property type="match status" value="1"/>
</dbReference>
<protein>
    <recommendedName>
        <fullName evidence="2">DUF2293 domain-containing protein</fullName>
    </recommendedName>
</protein>
<dbReference type="PANTHER" id="PTHR38113">
    <property type="match status" value="1"/>
</dbReference>
<dbReference type="RefSeq" id="XP_002585026.1">
    <property type="nucleotide sequence ID" value="XM_002584980.1"/>
</dbReference>
<feature type="region of interest" description="Disordered" evidence="1">
    <location>
        <begin position="322"/>
        <end position="343"/>
    </location>
</feature>
<sequence length="913" mass="103322">MTRVPNRAAALARSNGARAKIRKHKIIMETVTQEKKKLRSVISFEAKAPPGYTFIPAGNPKFTSACKELCRKDGLKVFTVSTTPHQGMHNLSQQVHRIGYHFPSVVVATVCMERGVFLSSAGKVMPYRQIPSRGNVREFIRERRADSELSQNTINAEARDAIKDLFPNIPDKDLNQIIKTAFRKGKRKVGTAVELPLARRAQLAVVAHIRHVYTEYDRLLKLTSFQEARAAVEEPCLATLVQWRGDDETGETVLEDVFREVIVISDDEDDDETSDIEQTPADRDSSVEIVSSSTVVRELQTQPLPPGNRGIALDPSEDEALSGVRFIPESSRKRKAGDKKKVDRRGFSRYQAWDRAKDRYKDILNISNSNQQSRHSPMLNNPPVTIQGRQHEPQLTRQFPHVQSPTRPLPITRPADSTHSRPPLYQDVEPSIPQLHRRLEPPKIIRLADGSVFERADTVLNPNYVRPDERSRFVAPSSPHARGYLSTDQVKYHTLGLRQHDPMLEVASNDNKYRTGGHHTAHQAPGYITDPGLPLSRKRDSNGLLMEEAYHQQPPLEDLSGRMKVIDIDDARYQLPPKRSKFVLHNSIENSHPDGRRETTALPYPSSADFDLGKRRETGIYDPELDRQNILVNKTNRPNDQYPHPLLRRVEHPRPQIERKFTGPSQPKEFTTRMDGFPGEFDRGQVRQGQVSDRSHANHSVHMATGKPPVITAGSSSYRVRDDNNNVGPNQLSHISNPRHVLHGSDTHESREIQLKGPGPVHSVVMREASPERRPLLFNQDTRASRIYSHDFVRPISSPENNGPLRGRTYTSTRDDQIGPNGRYSTKYVQDLDAGRNTTDRRIAYDQRSLSPPTHRPDSRIAGPVHAHRFHDSRASQQTVPLGQQGTYHNRIVADSYHDIPPGQKRYGFAFLP</sequence>
<reference evidence="4" key="1">
    <citation type="journal article" date="2009" name="Genome Res.">
        <title>Comparative genomic analyses of the human fungal pathogens Coccidioides and their relatives.</title>
        <authorList>
            <person name="Sharpton T.J."/>
            <person name="Stajich J.E."/>
            <person name="Rounsley S.D."/>
            <person name="Gardner M.J."/>
            <person name="Wortman J.R."/>
            <person name="Jordar V.S."/>
            <person name="Maiti R."/>
            <person name="Kodira C.D."/>
            <person name="Neafsey D.E."/>
            <person name="Zeng Q."/>
            <person name="Hung C.-Y."/>
            <person name="McMahan C."/>
            <person name="Muszewska A."/>
            <person name="Grynberg M."/>
            <person name="Mandel M.A."/>
            <person name="Kellner E.M."/>
            <person name="Barker B.M."/>
            <person name="Galgiani J.N."/>
            <person name="Orbach M.J."/>
            <person name="Kirkland T.N."/>
            <person name="Cole G.T."/>
            <person name="Henn M.R."/>
            <person name="Birren B.W."/>
            <person name="Taylor J.W."/>
        </authorList>
    </citation>
    <scope>NUCLEOTIDE SEQUENCE [LARGE SCALE GENOMIC DNA]</scope>
    <source>
        <strain evidence="4">UAMH 1704</strain>
    </source>
</reference>
<dbReference type="KEGG" id="ure:UREG_05715"/>
<name>C4JTC6_UNCRE</name>
<dbReference type="InParanoid" id="C4JTC6"/>
<dbReference type="GeneID" id="8439353"/>
<feature type="region of interest" description="Disordered" evidence="1">
    <location>
        <begin position="267"/>
        <end position="289"/>
    </location>
</feature>